<name>A0A2S2PPQ7_SCHGA</name>
<accession>A0A2S2PPQ7</accession>
<evidence type="ECO:0000313" key="1">
    <source>
        <dbReference type="EMBL" id="MBY31439.1"/>
    </source>
</evidence>
<organism evidence="1">
    <name type="scientific">Schizaphis graminum</name>
    <name type="common">Green bug aphid</name>
    <dbReference type="NCBI Taxonomy" id="13262"/>
    <lineage>
        <taxon>Eukaryota</taxon>
        <taxon>Metazoa</taxon>
        <taxon>Ecdysozoa</taxon>
        <taxon>Arthropoda</taxon>
        <taxon>Hexapoda</taxon>
        <taxon>Insecta</taxon>
        <taxon>Pterygota</taxon>
        <taxon>Neoptera</taxon>
        <taxon>Paraneoptera</taxon>
        <taxon>Hemiptera</taxon>
        <taxon>Sternorrhyncha</taxon>
        <taxon>Aphidomorpha</taxon>
        <taxon>Aphidoidea</taxon>
        <taxon>Aphididae</taxon>
        <taxon>Aphidini</taxon>
        <taxon>Schizaphis</taxon>
    </lineage>
</organism>
<dbReference type="EMBL" id="GGMR01018820">
    <property type="protein sequence ID" value="MBY31439.1"/>
    <property type="molecule type" value="Transcribed_RNA"/>
</dbReference>
<dbReference type="AlphaFoldDB" id="A0A2S2PPQ7"/>
<protein>
    <submittedName>
        <fullName evidence="1">Uncharacterized protein</fullName>
    </submittedName>
</protein>
<gene>
    <name evidence="1" type="ORF">g.28422</name>
</gene>
<proteinExistence type="predicted"/>
<sequence>MGLDTLGLPKRCPINKTEKAKSKIGRWVDETMKGKFDNFVGSRKKSSSNTTTKLNNDIPILPDADENIDADLLQSVKPAELHSRVTESAYEDETTRPPINLVDIDLGLLFSNMTRKHQLEDVGADERDVGRMIQRHLKLLNIGSGNAGEDEHRHST</sequence>
<reference evidence="1" key="1">
    <citation type="submission" date="2018-04" db="EMBL/GenBank/DDBJ databases">
        <title>Transcriptome of Schizaphis graminum biotype I.</title>
        <authorList>
            <person name="Scully E.D."/>
            <person name="Geib S.M."/>
            <person name="Palmer N.A."/>
            <person name="Koch K."/>
            <person name="Bradshaw J."/>
            <person name="Heng-Moss T."/>
            <person name="Sarath G."/>
        </authorList>
    </citation>
    <scope>NUCLEOTIDE SEQUENCE</scope>
</reference>